<accession>A0A4E0RRD1</accession>
<evidence type="ECO:0000313" key="3">
    <source>
        <dbReference type="Proteomes" id="UP000230066"/>
    </source>
</evidence>
<feature type="region of interest" description="Disordered" evidence="1">
    <location>
        <begin position="1324"/>
        <end position="1417"/>
    </location>
</feature>
<gene>
    <name evidence="2" type="ORF">D915_005271</name>
</gene>
<organism evidence="2 3">
    <name type="scientific">Fasciola hepatica</name>
    <name type="common">Liver fluke</name>
    <dbReference type="NCBI Taxonomy" id="6192"/>
    <lineage>
        <taxon>Eukaryota</taxon>
        <taxon>Metazoa</taxon>
        <taxon>Spiralia</taxon>
        <taxon>Lophotrochozoa</taxon>
        <taxon>Platyhelminthes</taxon>
        <taxon>Trematoda</taxon>
        <taxon>Digenea</taxon>
        <taxon>Plagiorchiida</taxon>
        <taxon>Echinostomata</taxon>
        <taxon>Echinostomatoidea</taxon>
        <taxon>Fasciolidae</taxon>
        <taxon>Fasciola</taxon>
    </lineage>
</organism>
<dbReference type="EMBL" id="JXXN02002063">
    <property type="protein sequence ID" value="THD23588.1"/>
    <property type="molecule type" value="Genomic_DNA"/>
</dbReference>
<proteinExistence type="predicted"/>
<keyword evidence="3" id="KW-1185">Reference proteome</keyword>
<evidence type="ECO:0000256" key="1">
    <source>
        <dbReference type="SAM" id="MobiDB-lite"/>
    </source>
</evidence>
<name>A0A4E0RRD1_FASHE</name>
<feature type="compositionally biased region" description="Low complexity" evidence="1">
    <location>
        <begin position="1341"/>
        <end position="1368"/>
    </location>
</feature>
<reference evidence="2" key="1">
    <citation type="submission" date="2019-03" db="EMBL/GenBank/DDBJ databases">
        <title>Improved annotation for the trematode Fasciola hepatica.</title>
        <authorList>
            <person name="Choi Y.-J."/>
            <person name="Martin J."/>
            <person name="Mitreva M."/>
        </authorList>
    </citation>
    <scope>NUCLEOTIDE SEQUENCE [LARGE SCALE GENOMIC DNA]</scope>
</reference>
<sequence>MSSGLCPASRVLIHKNAGLTPLNPGFGSGTGLTEPFPLTFVPAPVRTNDAGSSIGQLSACSTTSANFTLSGPSSTFGTLGQSPQNTPTKAKLVSLATPVPANVRLFTTSSTTVPYSTKGTGTGGIYTASIANAFSNATVISPAKSSCAGLWTNLSGSNGVTPNSLVAFQSTQPLLVHTTPELVPVSPAGATSSSQASFVSTRPLTSAAPGGSAHATASMSLNAPTVPPTVLAFSLSTTTPSSINVSGTGVLTHAGSGVKPGAALNSLVVRGSCVSTVTNAPTTCSAVTSVASFTSSSLLKPFNLSIPGGVSSAPSYLYTSVHSSVASPSSGATVPQVVPINIAPARLSSISTGLTASSPSPSISTSSIRSPLQSAISSCILSPRHNLTSVFSSSSNRKRARKQQLATTSVATASTTSSAGLPVVSSSTPIANSQSTTCSSTTNPATVTAIPLCNTAPSISIAHFTPMPGRSGQRKYNLCLRSLIQVPNTGLLPSVSATTCTCLGAPLNTISMATPATTTGGYVGIRLLSVRPSPTSLNQSCPTGLVTTPAQLSTISTNAPGFITRLSTGSTANCASEIVPTTISGTCGAGVQQLRLATCATTPEVTHTQAATVYVLTTSNAYPVLSSCTSASLSSFATITSTVSDPQSSVGLSFSATATAAVTATTPSYGTALMMPGMGPGVVQVRFRPPLTMSTTTTSTVTSTSSGVTGSGNNTPIGSVSTPLTTTIASPLVLEAGQSVRFFGSSHSGVTAATTGSGESTTNKMITATSLDFSARVTPLRPSTSFTSSSSLLHRHLLSPQNPVHNEHGTTDMDDRVLESEDSDNPTIANSLDLFSGATVSHEYSVSGDHPTSLSSVPVVPFRHQDIELHCSSRLKHNAYSHHRTGENQVRITAAADMATEGMTRLDEEEDEEDLRNLNNTQLRVSEMLRLPRKRLKLDESLKSADQFNSDSQKMTSLMDDDQLLFLLKSKAFSGKCLLNHNNPIHSTNAISTAGTVEPSTSSSSTSVHLTIDPVNGCEWVLNGLPTKPSMIPRWMNYSVRPNSAWRAKSTHFLNLSEIRNKPDSKWDNPRRIRRDLSGKLSFVDDTFTGSSTRHRRRVLSRRSSLDRTSEDSSVHSSAYKQLNTAFGNVDFQLLQEIVALRQQQSERQFVQFPLTHVSVLNVSGWRMLSCADNLDLLVYSEHRSLQALDSLHVSLQDWSGQAITRDRKRSSPFSHFAAYSNRPLQACELHGTLCTDDLLQGDRPKSPGSLSTSTISSSSSVNQAPAFLADSDLNFEIEKAIDLILGICQRKRCLMDSLQRLYSRSRRLVEQFRAEALSFFDDMEQEHKERDSDIPLGRGTPLNNNNGNNNNDAPPASPPSSTSTKASCTVITATGTGGGSGRNTPLNVRRSTRTNSPGGRHHLKRVRRRDVSEEDEELGISAKVTVGAASLLNTSCTKSTVLCNGELNSAHSSRR</sequence>
<protein>
    <submittedName>
        <fullName evidence="2">Uncharacterized protein</fullName>
    </submittedName>
</protein>
<evidence type="ECO:0000313" key="2">
    <source>
        <dbReference type="EMBL" id="THD23588.1"/>
    </source>
</evidence>
<feature type="compositionally biased region" description="Low complexity" evidence="1">
    <location>
        <begin position="694"/>
        <end position="715"/>
    </location>
</feature>
<feature type="region of interest" description="Disordered" evidence="1">
    <location>
        <begin position="693"/>
        <end position="719"/>
    </location>
</feature>
<feature type="compositionally biased region" description="Basic residues" evidence="1">
    <location>
        <begin position="1400"/>
        <end position="1409"/>
    </location>
</feature>
<dbReference type="Proteomes" id="UP000230066">
    <property type="component" value="Unassembled WGS sequence"/>
</dbReference>
<comment type="caution">
    <text evidence="2">The sequence shown here is derived from an EMBL/GenBank/DDBJ whole genome shotgun (WGS) entry which is preliminary data.</text>
</comment>
<feature type="region of interest" description="Disordered" evidence="1">
    <location>
        <begin position="391"/>
        <end position="411"/>
    </location>
</feature>